<organism evidence="1 2">
    <name type="scientific">Rhodocytophaga aerolata</name>
    <dbReference type="NCBI Taxonomy" id="455078"/>
    <lineage>
        <taxon>Bacteria</taxon>
        <taxon>Pseudomonadati</taxon>
        <taxon>Bacteroidota</taxon>
        <taxon>Cytophagia</taxon>
        <taxon>Cytophagales</taxon>
        <taxon>Rhodocytophagaceae</taxon>
        <taxon>Rhodocytophaga</taxon>
    </lineage>
</organism>
<evidence type="ECO:0000313" key="1">
    <source>
        <dbReference type="EMBL" id="MDO1447471.1"/>
    </source>
</evidence>
<gene>
    <name evidence="1" type="ORF">Q0590_14480</name>
</gene>
<protein>
    <submittedName>
        <fullName evidence="1">Uncharacterized protein</fullName>
    </submittedName>
</protein>
<dbReference type="EMBL" id="JAUKPO010000007">
    <property type="protein sequence ID" value="MDO1447471.1"/>
    <property type="molecule type" value="Genomic_DNA"/>
</dbReference>
<proteinExistence type="predicted"/>
<dbReference type="Proteomes" id="UP001168528">
    <property type="component" value="Unassembled WGS sequence"/>
</dbReference>
<sequence>MTATKIEKPTMLNPSICAPQLIATTQHSVWELIGYTFGSKPIKNTGV</sequence>
<name>A0ABT8R5U5_9BACT</name>
<reference evidence="1" key="1">
    <citation type="submission" date="2023-07" db="EMBL/GenBank/DDBJ databases">
        <title>The genome sequence of Rhodocytophaga aerolata KACC 12507.</title>
        <authorList>
            <person name="Zhang X."/>
        </authorList>
    </citation>
    <scope>NUCLEOTIDE SEQUENCE</scope>
    <source>
        <strain evidence="1">KACC 12507</strain>
    </source>
</reference>
<accession>A0ABT8R5U5</accession>
<keyword evidence="2" id="KW-1185">Reference proteome</keyword>
<evidence type="ECO:0000313" key="2">
    <source>
        <dbReference type="Proteomes" id="UP001168528"/>
    </source>
</evidence>
<dbReference type="RefSeq" id="WP_302038275.1">
    <property type="nucleotide sequence ID" value="NZ_JAUKPO010000007.1"/>
</dbReference>
<comment type="caution">
    <text evidence="1">The sequence shown here is derived from an EMBL/GenBank/DDBJ whole genome shotgun (WGS) entry which is preliminary data.</text>
</comment>